<reference evidence="4" key="1">
    <citation type="submission" date="2023-07" db="EMBL/GenBank/DDBJ databases">
        <title>Whole genome shotgun sequence of Streptomyces spororaveus NBRC 15456.</title>
        <authorList>
            <person name="Komaki H."/>
            <person name="Tamura T."/>
        </authorList>
    </citation>
    <scope>NUCLEOTIDE SEQUENCE [LARGE SCALE GENOMIC DNA]</scope>
    <source>
        <strain evidence="4">NBRC 15456</strain>
    </source>
</reference>
<evidence type="ECO:0000256" key="1">
    <source>
        <dbReference type="SAM" id="MobiDB-lite"/>
    </source>
</evidence>
<feature type="region of interest" description="Disordered" evidence="1">
    <location>
        <begin position="316"/>
        <end position="347"/>
    </location>
</feature>
<dbReference type="Pfam" id="PF25816">
    <property type="entry name" value="RamC_N"/>
    <property type="match status" value="1"/>
</dbReference>
<dbReference type="Proteomes" id="UP000608522">
    <property type="component" value="Unassembled WGS sequence"/>
</dbReference>
<gene>
    <name evidence="3" type="ORF">Sspor_27460</name>
</gene>
<name>A0ABQ3T9V8_9ACTN</name>
<proteinExistence type="predicted"/>
<feature type="domain" description="RamC N-terminal" evidence="2">
    <location>
        <begin position="49"/>
        <end position="226"/>
    </location>
</feature>
<dbReference type="InterPro" id="IPR057929">
    <property type="entry name" value="RamC_N"/>
</dbReference>
<evidence type="ECO:0000313" key="4">
    <source>
        <dbReference type="Proteomes" id="UP000608522"/>
    </source>
</evidence>
<evidence type="ECO:0000259" key="2">
    <source>
        <dbReference type="Pfam" id="PF25816"/>
    </source>
</evidence>
<organism evidence="3 4">
    <name type="scientific">Streptomyces spororaveus</name>
    <dbReference type="NCBI Taxonomy" id="284039"/>
    <lineage>
        <taxon>Bacteria</taxon>
        <taxon>Bacillati</taxon>
        <taxon>Actinomycetota</taxon>
        <taxon>Actinomycetes</taxon>
        <taxon>Kitasatosporales</taxon>
        <taxon>Streptomycetaceae</taxon>
        <taxon>Streptomyces</taxon>
    </lineage>
</organism>
<dbReference type="EMBL" id="BNED01000005">
    <property type="protein sequence ID" value="GHI77185.1"/>
    <property type="molecule type" value="Genomic_DNA"/>
</dbReference>
<keyword evidence="4" id="KW-1185">Reference proteome</keyword>
<comment type="caution">
    <text evidence="3">The sequence shown here is derived from an EMBL/GenBank/DDBJ whole genome shotgun (WGS) entry which is preliminary data.</text>
</comment>
<accession>A0ABQ3T9V8</accession>
<protein>
    <recommendedName>
        <fullName evidence="2">RamC N-terminal domain-containing protein</fullName>
    </recommendedName>
</protein>
<evidence type="ECO:0000313" key="3">
    <source>
        <dbReference type="EMBL" id="GHI77185.1"/>
    </source>
</evidence>
<sequence>MEHFLYTFADPRAYDDIARWQAHPDDPRFHRTRKGPVCLADGDDGGTGTELADGWQQARHGIWTVCRPGPEPLRGQGWKIHVAVTPDTFPGVLDTVARYCFGNGTPFKFLARHEYAWLVNAKYAPRQISGKGIVLYPADERRSREGAEELAALLDGVPGPRILSDLRIGDSVVHVRYGAYARRFCRTPKGGISLALADPEGRLVPDVRSVPFRAPAFVTVPEAFTAPAPGPSGDAGPVPPYRVDKTLHFSDAGGVYLTTHLPTGREVVLKEARPYAGYDLVGADAVTRAGAEYAAMLRFADLPEIPAGYEQFTSCTTARPARSPPARRRAALSGRGQLQALRRPADR</sequence>
<dbReference type="RefSeq" id="WP_202199289.1">
    <property type="nucleotide sequence ID" value="NZ_BAAATO010000005.1"/>
</dbReference>